<keyword evidence="1" id="KW-1133">Transmembrane helix</keyword>
<evidence type="ECO:0000313" key="3">
    <source>
        <dbReference type="Proteomes" id="UP000283295"/>
    </source>
</evidence>
<evidence type="ECO:0000256" key="1">
    <source>
        <dbReference type="SAM" id="Phobius"/>
    </source>
</evidence>
<keyword evidence="1" id="KW-0472">Membrane</keyword>
<proteinExistence type="predicted"/>
<gene>
    <name evidence="2" type="ORF">DWX94_08325</name>
</gene>
<accession>A0A412IRF7</accession>
<dbReference type="EMBL" id="QRVK01000018">
    <property type="protein sequence ID" value="RGS41706.1"/>
    <property type="molecule type" value="Genomic_DNA"/>
</dbReference>
<protein>
    <submittedName>
        <fullName evidence="2">Uncharacterized protein</fullName>
    </submittedName>
</protein>
<dbReference type="AlphaFoldDB" id="A0A412IRF7"/>
<sequence length="377" mass="43330">MDSRRKYIRISCVIAGIVLVVITALWFMGVITWGHGAGDVTRYGETDESEEYVVYDGIKFSCGQYELVMVTENGVFLDTDTGHRIQVLHQEKTLDDFWNTKDERKDAGRSAGFEVDSDPEKYNSADRDYIKYALRQQSDDETTDYSEYMQIFLTPDYKGDRLFICINYNKDMDDMTEAERKAMYDKSSAWIQELMDAGESTDEPDDDTGKIIYSATALKNKENYADSDTLTSACRTVQYGLPYGYLIKDDSDPDSAYYESDSGKTYLYIAIKDYSALLTDDESLKEYVDSYAKNDHAMHQDCGSKEIDGRVFYYYSYFTQNWCDDGSVIVEYNFKAYCDIGEGQIYTISAHSYTNSDVMDTDTYLECMKLDIKLNIK</sequence>
<organism evidence="2 3">
    <name type="scientific">Coprococcus eutactus</name>
    <dbReference type="NCBI Taxonomy" id="33043"/>
    <lineage>
        <taxon>Bacteria</taxon>
        <taxon>Bacillati</taxon>
        <taxon>Bacillota</taxon>
        <taxon>Clostridia</taxon>
        <taxon>Lachnospirales</taxon>
        <taxon>Lachnospiraceae</taxon>
        <taxon>Coprococcus</taxon>
    </lineage>
</organism>
<name>A0A412IRF7_9FIRM</name>
<dbReference type="Proteomes" id="UP000283295">
    <property type="component" value="Unassembled WGS sequence"/>
</dbReference>
<reference evidence="2 3" key="1">
    <citation type="submission" date="2018-08" db="EMBL/GenBank/DDBJ databases">
        <title>A genome reference for cultivated species of the human gut microbiota.</title>
        <authorList>
            <person name="Zou Y."/>
            <person name="Xue W."/>
            <person name="Luo G."/>
        </authorList>
    </citation>
    <scope>NUCLEOTIDE SEQUENCE [LARGE SCALE GENOMIC DNA]</scope>
    <source>
        <strain evidence="2 3">AF22-21</strain>
    </source>
</reference>
<comment type="caution">
    <text evidence="2">The sequence shown here is derived from an EMBL/GenBank/DDBJ whole genome shotgun (WGS) entry which is preliminary data.</text>
</comment>
<evidence type="ECO:0000313" key="2">
    <source>
        <dbReference type="EMBL" id="RGS41706.1"/>
    </source>
</evidence>
<feature type="transmembrane region" description="Helical" evidence="1">
    <location>
        <begin position="12"/>
        <end position="33"/>
    </location>
</feature>
<keyword evidence="1" id="KW-0812">Transmembrane</keyword>